<feature type="signal peptide" evidence="4">
    <location>
        <begin position="1"/>
        <end position="19"/>
    </location>
</feature>
<dbReference type="InterPro" id="IPR020901">
    <property type="entry name" value="Prtase_inh_Kunz-CS"/>
</dbReference>
<dbReference type="CDD" id="cd00109">
    <property type="entry name" value="Kunitz-type"/>
    <property type="match status" value="2"/>
</dbReference>
<dbReference type="SMART" id="SM00131">
    <property type="entry name" value="KU"/>
    <property type="match status" value="2"/>
</dbReference>
<dbReference type="GO" id="GO:0005615">
    <property type="term" value="C:extracellular space"/>
    <property type="evidence" value="ECO:0007669"/>
    <property type="project" value="TreeGrafter"/>
</dbReference>
<evidence type="ECO:0000313" key="7">
    <source>
        <dbReference type="Proteomes" id="UP001153269"/>
    </source>
</evidence>
<name>A0A9N7Z1W2_PLEPL</name>
<evidence type="ECO:0000256" key="3">
    <source>
        <dbReference type="SAM" id="Phobius"/>
    </source>
</evidence>
<dbReference type="Gene3D" id="4.10.410.10">
    <property type="entry name" value="Pancreatic trypsin inhibitor Kunitz domain"/>
    <property type="match status" value="2"/>
</dbReference>
<dbReference type="SUPFAM" id="SSF57362">
    <property type="entry name" value="BPTI-like"/>
    <property type="match status" value="2"/>
</dbReference>
<dbReference type="EMBL" id="CADEAL010003925">
    <property type="protein sequence ID" value="CAB1446754.1"/>
    <property type="molecule type" value="Genomic_DNA"/>
</dbReference>
<feature type="domain" description="BPTI/Kunitz inhibitor" evidence="5">
    <location>
        <begin position="25"/>
        <end position="75"/>
    </location>
</feature>
<reference evidence="6" key="1">
    <citation type="submission" date="2020-03" db="EMBL/GenBank/DDBJ databases">
        <authorList>
            <person name="Weist P."/>
        </authorList>
    </citation>
    <scope>NUCLEOTIDE SEQUENCE</scope>
</reference>
<dbReference type="PROSITE" id="PS00280">
    <property type="entry name" value="BPTI_KUNITZ_1"/>
    <property type="match status" value="1"/>
</dbReference>
<evidence type="ECO:0000313" key="6">
    <source>
        <dbReference type="EMBL" id="CAB1446754.1"/>
    </source>
</evidence>
<keyword evidence="3" id="KW-1133">Transmembrane helix</keyword>
<keyword evidence="4" id="KW-0732">Signal</keyword>
<dbReference type="InterPro" id="IPR050098">
    <property type="entry name" value="TFPI/VKTCI-like"/>
</dbReference>
<dbReference type="PANTHER" id="PTHR10083">
    <property type="entry name" value="KUNITZ-TYPE PROTEASE INHIBITOR-RELATED"/>
    <property type="match status" value="1"/>
</dbReference>
<feature type="chain" id="PRO_5040266621" description="BPTI/Kunitz inhibitor domain-containing protein" evidence="4">
    <location>
        <begin position="20"/>
        <end position="216"/>
    </location>
</feature>
<dbReference type="PRINTS" id="PR00759">
    <property type="entry name" value="BASICPTASE"/>
</dbReference>
<dbReference type="Proteomes" id="UP001153269">
    <property type="component" value="Unassembled WGS sequence"/>
</dbReference>
<dbReference type="Pfam" id="PF00014">
    <property type="entry name" value="Kunitz_BPTI"/>
    <property type="match status" value="2"/>
</dbReference>
<evidence type="ECO:0000259" key="5">
    <source>
        <dbReference type="PROSITE" id="PS50279"/>
    </source>
</evidence>
<dbReference type="InterPro" id="IPR036880">
    <property type="entry name" value="Kunitz_BPTI_sf"/>
</dbReference>
<accession>A0A9N7Z1W2</accession>
<sequence>MKHLLLLGMAFAAIHVSDSNIPDFCQLEPDSGDGASFIHSIHFNHLKDRCEPFIYSGSGGNANRFEKERDCMRNCSVNAETIYPIDGKIACHIKKDSGQCKNQLLRYYYDSVHDKCKKFQWTGCIGNGNRFFSYESCNHTCDGIHDDGDEIEEEEPDTPIAIICGVLLALIIIAIITTVVVLTVQSKKKNPKTKAGGKNKDPKSNVPLQEPALEMA</sequence>
<keyword evidence="3" id="KW-0812">Transmembrane</keyword>
<dbReference type="PANTHER" id="PTHR10083:SF373">
    <property type="entry name" value="SERINE PEPTIDASE INHIBITOR, KUNITZ TYPE, 2"/>
    <property type="match status" value="1"/>
</dbReference>
<organism evidence="6 7">
    <name type="scientific">Pleuronectes platessa</name>
    <name type="common">European plaice</name>
    <dbReference type="NCBI Taxonomy" id="8262"/>
    <lineage>
        <taxon>Eukaryota</taxon>
        <taxon>Metazoa</taxon>
        <taxon>Chordata</taxon>
        <taxon>Craniata</taxon>
        <taxon>Vertebrata</taxon>
        <taxon>Euteleostomi</taxon>
        <taxon>Actinopterygii</taxon>
        <taxon>Neopterygii</taxon>
        <taxon>Teleostei</taxon>
        <taxon>Neoteleostei</taxon>
        <taxon>Acanthomorphata</taxon>
        <taxon>Carangaria</taxon>
        <taxon>Pleuronectiformes</taxon>
        <taxon>Pleuronectoidei</taxon>
        <taxon>Pleuronectidae</taxon>
        <taxon>Pleuronectes</taxon>
    </lineage>
</organism>
<proteinExistence type="predicted"/>
<evidence type="ECO:0000256" key="2">
    <source>
        <dbReference type="SAM" id="MobiDB-lite"/>
    </source>
</evidence>
<dbReference type="AlphaFoldDB" id="A0A9N7Z1W2"/>
<keyword evidence="7" id="KW-1185">Reference proteome</keyword>
<protein>
    <recommendedName>
        <fullName evidence="5">BPTI/Kunitz inhibitor domain-containing protein</fullName>
    </recommendedName>
</protein>
<feature type="transmembrane region" description="Helical" evidence="3">
    <location>
        <begin position="160"/>
        <end position="184"/>
    </location>
</feature>
<comment type="caution">
    <text evidence="6">The sequence shown here is derived from an EMBL/GenBank/DDBJ whole genome shotgun (WGS) entry which is preliminary data.</text>
</comment>
<gene>
    <name evidence="6" type="ORF">PLEPLA_LOCUS34477</name>
</gene>
<feature type="region of interest" description="Disordered" evidence="2">
    <location>
        <begin position="189"/>
        <end position="216"/>
    </location>
</feature>
<evidence type="ECO:0000256" key="1">
    <source>
        <dbReference type="ARBA" id="ARBA00023157"/>
    </source>
</evidence>
<dbReference type="PROSITE" id="PS50279">
    <property type="entry name" value="BPTI_KUNITZ_2"/>
    <property type="match status" value="2"/>
</dbReference>
<dbReference type="GO" id="GO:0004867">
    <property type="term" value="F:serine-type endopeptidase inhibitor activity"/>
    <property type="evidence" value="ECO:0007669"/>
    <property type="project" value="InterPro"/>
</dbReference>
<evidence type="ECO:0000256" key="4">
    <source>
        <dbReference type="SAM" id="SignalP"/>
    </source>
</evidence>
<keyword evidence="1" id="KW-1015">Disulfide bond</keyword>
<dbReference type="InterPro" id="IPR002223">
    <property type="entry name" value="Kunitz_BPTI"/>
</dbReference>
<keyword evidence="3" id="KW-0472">Membrane</keyword>
<feature type="domain" description="BPTI/Kunitz inhibitor" evidence="5">
    <location>
        <begin position="91"/>
        <end position="141"/>
    </location>
</feature>